<dbReference type="GO" id="GO:0007059">
    <property type="term" value="P:chromosome segregation"/>
    <property type="evidence" value="ECO:0007669"/>
    <property type="project" value="UniProtKB-KW"/>
</dbReference>
<keyword evidence="4" id="KW-0132">Cell division</keyword>
<dbReference type="EMBL" id="KK718916">
    <property type="protein sequence ID" value="KFO59910.1"/>
    <property type="molecule type" value="Genomic_DNA"/>
</dbReference>
<proteinExistence type="inferred from homology"/>
<evidence type="ECO:0000256" key="8">
    <source>
        <dbReference type="ARBA" id="ARBA00023328"/>
    </source>
</evidence>
<evidence type="ECO:0000256" key="6">
    <source>
        <dbReference type="ARBA" id="ARBA00023054"/>
    </source>
</evidence>
<organism evidence="10 11">
    <name type="scientific">Corvus brachyrhynchos</name>
    <name type="common">American crow</name>
    <dbReference type="NCBI Taxonomy" id="85066"/>
    <lineage>
        <taxon>Eukaryota</taxon>
        <taxon>Metazoa</taxon>
        <taxon>Chordata</taxon>
        <taxon>Craniata</taxon>
        <taxon>Vertebrata</taxon>
        <taxon>Euteleostomi</taxon>
        <taxon>Archelosauria</taxon>
        <taxon>Archosauria</taxon>
        <taxon>Dinosauria</taxon>
        <taxon>Saurischia</taxon>
        <taxon>Theropoda</taxon>
        <taxon>Coelurosauria</taxon>
        <taxon>Aves</taxon>
        <taxon>Neognathae</taxon>
        <taxon>Neoaves</taxon>
        <taxon>Telluraves</taxon>
        <taxon>Australaves</taxon>
        <taxon>Passeriformes</taxon>
        <taxon>Corvoidea</taxon>
        <taxon>Corvidae</taxon>
        <taxon>Corvus</taxon>
    </lineage>
</organism>
<dbReference type="GO" id="GO:0000776">
    <property type="term" value="C:kinetochore"/>
    <property type="evidence" value="ECO:0007669"/>
    <property type="project" value="TreeGrafter"/>
</dbReference>
<dbReference type="GO" id="GO:0051177">
    <property type="term" value="P:meiotic sister chromatid cohesion"/>
    <property type="evidence" value="ECO:0007669"/>
    <property type="project" value="TreeGrafter"/>
</dbReference>
<feature type="non-terminal residue" evidence="10">
    <location>
        <position position="197"/>
    </location>
</feature>
<evidence type="ECO:0000256" key="2">
    <source>
        <dbReference type="ARBA" id="ARBA00010845"/>
    </source>
</evidence>
<dbReference type="AlphaFoldDB" id="A0A091FE39"/>
<dbReference type="GO" id="GO:0051301">
    <property type="term" value="P:cell division"/>
    <property type="evidence" value="ECO:0007669"/>
    <property type="project" value="UniProtKB-KW"/>
</dbReference>
<evidence type="ECO:0000256" key="5">
    <source>
        <dbReference type="ARBA" id="ARBA00022829"/>
    </source>
</evidence>
<evidence type="ECO:0000256" key="7">
    <source>
        <dbReference type="ARBA" id="ARBA00023306"/>
    </source>
</evidence>
<comment type="similarity">
    <text evidence="2">Belongs to the shugoshin family.</text>
</comment>
<keyword evidence="3" id="KW-0158">Chromosome</keyword>
<keyword evidence="11" id="KW-1185">Reference proteome</keyword>
<feature type="compositionally biased region" description="Polar residues" evidence="9">
    <location>
        <begin position="91"/>
        <end position="109"/>
    </location>
</feature>
<protein>
    <submittedName>
        <fullName evidence="10">Uncharacterized protein</fullName>
    </submittedName>
</protein>
<dbReference type="Proteomes" id="UP000052976">
    <property type="component" value="Unassembled WGS sequence"/>
</dbReference>
<reference evidence="10 11" key="1">
    <citation type="submission" date="2014-04" db="EMBL/GenBank/DDBJ databases">
        <title>Genome evolution of avian class.</title>
        <authorList>
            <person name="Zhang G."/>
            <person name="Li C."/>
        </authorList>
    </citation>
    <scope>NUCLEOTIDE SEQUENCE [LARGE SCALE GENOMIC DNA]</scope>
    <source>
        <strain evidence="10">BGI_N302</strain>
    </source>
</reference>
<gene>
    <name evidence="10" type="ORF">N302_06694</name>
</gene>
<keyword evidence="6" id="KW-0175">Coiled coil</keyword>
<evidence type="ECO:0000256" key="1">
    <source>
        <dbReference type="ARBA" id="ARBA00004584"/>
    </source>
</evidence>
<accession>A0A091FE39</accession>
<dbReference type="PANTHER" id="PTHR21577:SF3">
    <property type="entry name" value="SHUGOSHIN 1-RELATED"/>
    <property type="match status" value="1"/>
</dbReference>
<evidence type="ECO:0000256" key="9">
    <source>
        <dbReference type="SAM" id="MobiDB-lite"/>
    </source>
</evidence>
<feature type="non-terminal residue" evidence="10">
    <location>
        <position position="1"/>
    </location>
</feature>
<evidence type="ECO:0000256" key="4">
    <source>
        <dbReference type="ARBA" id="ARBA00022618"/>
    </source>
</evidence>
<keyword evidence="5" id="KW-0159">Chromosome partition</keyword>
<name>A0A091FE39_CORBR</name>
<dbReference type="PANTHER" id="PTHR21577">
    <property type="entry name" value="SHUGOSHIN"/>
    <property type="match status" value="1"/>
</dbReference>
<comment type="subcellular location">
    <subcellularLocation>
        <location evidence="1">Chromosome</location>
        <location evidence="1">Centromere</location>
    </subcellularLocation>
</comment>
<dbReference type="STRING" id="85066.A0A091FE39"/>
<evidence type="ECO:0000313" key="10">
    <source>
        <dbReference type="EMBL" id="KFO59910.1"/>
    </source>
</evidence>
<feature type="compositionally biased region" description="Basic and acidic residues" evidence="9">
    <location>
        <begin position="139"/>
        <end position="150"/>
    </location>
</feature>
<keyword evidence="8" id="KW-0137">Centromere</keyword>
<evidence type="ECO:0000313" key="11">
    <source>
        <dbReference type="Proteomes" id="UP000052976"/>
    </source>
</evidence>
<sequence length="197" mass="21786">EVKQCHFQNAVLRHRLSFLNNMLKKMDNLMAAVKTAELLEFHTNSASMSSGQKSSMTEDSWADDIADGQLLRVTQIPMRVPISKLRDAEQQGGSSTAVLTSSGQFQRPASNAGELQRSASNEPLKIVPSASKDTLPLQHNEKPQFHQEENDKKVTEALATEDAFPDSCIFGEVLCTTEQNLDNLPALAWEGHTLSYE</sequence>
<dbReference type="InterPro" id="IPR038889">
    <property type="entry name" value="Shugoshin1/2"/>
</dbReference>
<evidence type="ECO:0000256" key="3">
    <source>
        <dbReference type="ARBA" id="ARBA00022454"/>
    </source>
</evidence>
<feature type="region of interest" description="Disordered" evidence="9">
    <location>
        <begin position="86"/>
        <end position="150"/>
    </location>
</feature>
<keyword evidence="7" id="KW-0131">Cell cycle</keyword>